<dbReference type="InterPro" id="IPR036259">
    <property type="entry name" value="MFS_trans_sf"/>
</dbReference>
<organism evidence="7 8">
    <name type="scientific">Trichoderma semiorbis</name>
    <dbReference type="NCBI Taxonomy" id="1491008"/>
    <lineage>
        <taxon>Eukaryota</taxon>
        <taxon>Fungi</taxon>
        <taxon>Dikarya</taxon>
        <taxon>Ascomycota</taxon>
        <taxon>Pezizomycotina</taxon>
        <taxon>Sordariomycetes</taxon>
        <taxon>Hypocreomycetidae</taxon>
        <taxon>Hypocreales</taxon>
        <taxon>Hypocreaceae</taxon>
        <taxon>Trichoderma</taxon>
    </lineage>
</organism>
<dbReference type="Proteomes" id="UP000826573">
    <property type="component" value="Unassembled WGS sequence"/>
</dbReference>
<keyword evidence="2" id="KW-0813">Transport</keyword>
<keyword evidence="5 6" id="KW-0472">Membrane</keyword>
<comment type="subcellular location">
    <subcellularLocation>
        <location evidence="1">Membrane</location>
        <topology evidence="1">Multi-pass membrane protein</topology>
    </subcellularLocation>
</comment>
<feature type="transmembrane region" description="Helical" evidence="6">
    <location>
        <begin position="20"/>
        <end position="39"/>
    </location>
</feature>
<dbReference type="PANTHER" id="PTHR43791:SF74">
    <property type="entry name" value="TRANSPORTER, PUTATIVE (AFU_ORTHOLOGUE AFUA_1G17530)-RELATED"/>
    <property type="match status" value="1"/>
</dbReference>
<evidence type="ECO:0000256" key="2">
    <source>
        <dbReference type="ARBA" id="ARBA00022448"/>
    </source>
</evidence>
<evidence type="ECO:0000256" key="3">
    <source>
        <dbReference type="ARBA" id="ARBA00022692"/>
    </source>
</evidence>
<keyword evidence="8" id="KW-1185">Reference proteome</keyword>
<gene>
    <name evidence="7" type="ORF">TsFJ059_002275</name>
</gene>
<dbReference type="Pfam" id="PF07690">
    <property type="entry name" value="MFS_1"/>
    <property type="match status" value="1"/>
</dbReference>
<feature type="transmembrane region" description="Helical" evidence="6">
    <location>
        <begin position="45"/>
        <end position="66"/>
    </location>
</feature>
<evidence type="ECO:0000256" key="5">
    <source>
        <dbReference type="ARBA" id="ARBA00023136"/>
    </source>
</evidence>
<dbReference type="GO" id="GO:0022857">
    <property type="term" value="F:transmembrane transporter activity"/>
    <property type="evidence" value="ECO:0007669"/>
    <property type="project" value="InterPro"/>
</dbReference>
<evidence type="ECO:0000256" key="1">
    <source>
        <dbReference type="ARBA" id="ARBA00004141"/>
    </source>
</evidence>
<sequence length="332" mass="37105">MYPGSLLAQRFHPKRTCSILAIVWSIIMLTTPACTSYAGIIANRFFLGVVEAGVNPVFMLVVGTWYTHSEQVLRSSIWYSFSGGSLLISPVINFGLAHIHSSRLNPWQIMYLFAGGISFLWGIALLWVFPDTPQRAKGFTESERELIVERTRVNNAGTENKEIKFYQIREALFEFQFWGILVLSLLSCTGSAVVTQFASIVFNGLGFDAYTSLLLNLPTGAMAFICSFLAAHFSRNSTTVEKAVYASGTFIGYSLGNITGSLVFDQKFAPKFGQSFTGVLICFVICFFLAQVVRFVLDRENKERTRVHGPPTFEKGLDDLSDRENMSFRYAL</sequence>
<dbReference type="Gene3D" id="1.20.1250.20">
    <property type="entry name" value="MFS general substrate transporter like domains"/>
    <property type="match status" value="1"/>
</dbReference>
<dbReference type="EMBL" id="JAIMJC010000003">
    <property type="protein sequence ID" value="KAH0527252.1"/>
    <property type="molecule type" value="Genomic_DNA"/>
</dbReference>
<evidence type="ECO:0000256" key="4">
    <source>
        <dbReference type="ARBA" id="ARBA00022989"/>
    </source>
</evidence>
<evidence type="ECO:0000313" key="8">
    <source>
        <dbReference type="Proteomes" id="UP000826573"/>
    </source>
</evidence>
<keyword evidence="4 6" id="KW-1133">Transmembrane helix</keyword>
<comment type="caution">
    <text evidence="7">The sequence shown here is derived from an EMBL/GenBank/DDBJ whole genome shotgun (WGS) entry which is preliminary data.</text>
</comment>
<evidence type="ECO:0008006" key="9">
    <source>
        <dbReference type="Google" id="ProtNLM"/>
    </source>
</evidence>
<evidence type="ECO:0000256" key="6">
    <source>
        <dbReference type="SAM" id="Phobius"/>
    </source>
</evidence>
<dbReference type="GO" id="GO:0016020">
    <property type="term" value="C:membrane"/>
    <property type="evidence" value="ECO:0007669"/>
    <property type="project" value="UniProtKB-SubCell"/>
</dbReference>
<protein>
    <recommendedName>
        <fullName evidence="9">Major facilitator superfamily (MFS) profile domain-containing protein</fullName>
    </recommendedName>
</protein>
<feature type="transmembrane region" description="Helical" evidence="6">
    <location>
        <begin position="78"/>
        <end position="97"/>
    </location>
</feature>
<feature type="transmembrane region" description="Helical" evidence="6">
    <location>
        <begin position="177"/>
        <end position="201"/>
    </location>
</feature>
<feature type="transmembrane region" description="Helical" evidence="6">
    <location>
        <begin position="109"/>
        <end position="129"/>
    </location>
</feature>
<proteinExistence type="predicted"/>
<feature type="transmembrane region" description="Helical" evidence="6">
    <location>
        <begin position="243"/>
        <end position="264"/>
    </location>
</feature>
<feature type="transmembrane region" description="Helical" evidence="6">
    <location>
        <begin position="276"/>
        <end position="297"/>
    </location>
</feature>
<accession>A0A9P8HT58</accession>
<keyword evidence="3 6" id="KW-0812">Transmembrane</keyword>
<reference evidence="7 8" key="1">
    <citation type="submission" date="2021-08" db="EMBL/GenBank/DDBJ databases">
        <title>The highly contiguous genome resource for Trichoderma semiorbis FJ059, a fungal antagonistic to plant pathogens.</title>
        <authorList>
            <person name="Liu T."/>
        </authorList>
    </citation>
    <scope>NUCLEOTIDE SEQUENCE [LARGE SCALE GENOMIC DNA]</scope>
    <source>
        <strain evidence="7 8">FJ059</strain>
    </source>
</reference>
<name>A0A9P8HT58_9HYPO</name>
<evidence type="ECO:0000313" key="7">
    <source>
        <dbReference type="EMBL" id="KAH0527252.1"/>
    </source>
</evidence>
<dbReference type="PANTHER" id="PTHR43791">
    <property type="entry name" value="PERMEASE-RELATED"/>
    <property type="match status" value="1"/>
</dbReference>
<dbReference type="SUPFAM" id="SSF103473">
    <property type="entry name" value="MFS general substrate transporter"/>
    <property type="match status" value="1"/>
</dbReference>
<feature type="transmembrane region" description="Helical" evidence="6">
    <location>
        <begin position="213"/>
        <end position="231"/>
    </location>
</feature>
<dbReference type="AlphaFoldDB" id="A0A9P8HT58"/>
<dbReference type="InterPro" id="IPR011701">
    <property type="entry name" value="MFS"/>
</dbReference>